<dbReference type="EMBL" id="KV014903">
    <property type="protein sequence ID" value="KZV21329.1"/>
    <property type="molecule type" value="Genomic_DNA"/>
</dbReference>
<accession>A0A2Z7APT6</accession>
<organism evidence="1 2">
    <name type="scientific">Dorcoceras hygrometricum</name>
    <dbReference type="NCBI Taxonomy" id="472368"/>
    <lineage>
        <taxon>Eukaryota</taxon>
        <taxon>Viridiplantae</taxon>
        <taxon>Streptophyta</taxon>
        <taxon>Embryophyta</taxon>
        <taxon>Tracheophyta</taxon>
        <taxon>Spermatophyta</taxon>
        <taxon>Magnoliopsida</taxon>
        <taxon>eudicotyledons</taxon>
        <taxon>Gunneridae</taxon>
        <taxon>Pentapetalae</taxon>
        <taxon>asterids</taxon>
        <taxon>lamiids</taxon>
        <taxon>Lamiales</taxon>
        <taxon>Gesneriaceae</taxon>
        <taxon>Didymocarpoideae</taxon>
        <taxon>Trichosporeae</taxon>
        <taxon>Loxocarpinae</taxon>
        <taxon>Dorcoceras</taxon>
    </lineage>
</organism>
<gene>
    <name evidence="1" type="ORF">F511_24510</name>
</gene>
<evidence type="ECO:0000313" key="2">
    <source>
        <dbReference type="Proteomes" id="UP000250235"/>
    </source>
</evidence>
<dbReference type="PANTHER" id="PTHR37734">
    <property type="entry name" value="LARGE RIBOSOMAL RNA SUBUNIT ACCUMULATION PROTEIN YCED HOMOLOG 2, CHLOROPLASTIC"/>
    <property type="match status" value="1"/>
</dbReference>
<sequence length="402" mass="45343">MVVDLIGIYGLKGPYCTLTTTNWFLQALSMIPRGSWGDVARRFTMIRWASPEFVGRRPLPSLQAVAAAAARLRRKIVSGQFDEENPFVQISSVLLVQADEGVSFLVVDRIGDFYRNLPRRIDVIVTTVGARHKCQQAGLTTFIRTIQEAQVVMMRRLPILDPFPRGCVVVVDSSQLTFRGGIARGGLRVQTECYQERVGQNTKEYPVICSVHLPEKEVMAARLSESNLTMVAGKINSIPPYNHFLKRNPLELCIKYPYLPKAAKKNAQHFQVISMQLPKKKVKSRLITISSSDGRWHGNWNCDYTFTLRQLLHQQDLPDDVDKDADVSINLCIQKVIYVKPGCEADLDSLIQETIYIATSIRETCSEACENSEPKLQHIGAQNVASIDKRWHKLLELKSTIS</sequence>
<reference evidence="1 2" key="1">
    <citation type="journal article" date="2015" name="Proc. Natl. Acad. Sci. U.S.A.">
        <title>The resurrection genome of Boea hygrometrica: A blueprint for survival of dehydration.</title>
        <authorList>
            <person name="Xiao L."/>
            <person name="Yang G."/>
            <person name="Zhang L."/>
            <person name="Yang X."/>
            <person name="Zhao S."/>
            <person name="Ji Z."/>
            <person name="Zhou Q."/>
            <person name="Hu M."/>
            <person name="Wang Y."/>
            <person name="Chen M."/>
            <person name="Xu Y."/>
            <person name="Jin H."/>
            <person name="Xiao X."/>
            <person name="Hu G."/>
            <person name="Bao F."/>
            <person name="Hu Y."/>
            <person name="Wan P."/>
            <person name="Li L."/>
            <person name="Deng X."/>
            <person name="Kuang T."/>
            <person name="Xiang C."/>
            <person name="Zhu J.K."/>
            <person name="Oliver M.J."/>
            <person name="He Y."/>
        </authorList>
    </citation>
    <scope>NUCLEOTIDE SEQUENCE [LARGE SCALE GENOMIC DNA]</scope>
    <source>
        <strain evidence="2">cv. XS01</strain>
    </source>
</reference>
<proteinExistence type="predicted"/>
<dbReference type="PANTHER" id="PTHR37734:SF1">
    <property type="entry name" value="LARGE RIBOSOMAL RNA SUBUNIT ACCUMULATION PROTEIN YCED HOMOLOG 2, CHLOROPLASTIC"/>
    <property type="match status" value="1"/>
</dbReference>
<name>A0A2Z7APT6_9LAMI</name>
<keyword evidence="2" id="KW-1185">Reference proteome</keyword>
<dbReference type="OrthoDB" id="1912778at2759"/>
<protein>
    <submittedName>
        <fullName evidence="1">Uncharacterized protein</fullName>
    </submittedName>
</protein>
<evidence type="ECO:0000313" key="1">
    <source>
        <dbReference type="EMBL" id="KZV21329.1"/>
    </source>
</evidence>
<dbReference type="InterPro" id="IPR044985">
    <property type="entry name" value="YceD_plant"/>
</dbReference>
<dbReference type="AlphaFoldDB" id="A0A2Z7APT6"/>
<dbReference type="Proteomes" id="UP000250235">
    <property type="component" value="Unassembled WGS sequence"/>
</dbReference>